<dbReference type="SUPFAM" id="SSF82607">
    <property type="entry name" value="YbaB-like"/>
    <property type="match status" value="1"/>
</dbReference>
<evidence type="ECO:0000313" key="4">
    <source>
        <dbReference type="Proteomes" id="UP000007259"/>
    </source>
</evidence>
<dbReference type="GeneID" id="13454126"/>
<proteinExistence type="predicted"/>
<dbReference type="Gene3D" id="3.30.1310.10">
    <property type="entry name" value="Nucleoid-associated protein YbaB-like domain"/>
    <property type="match status" value="1"/>
</dbReference>
<dbReference type="RefSeq" id="XP_003875527.1">
    <property type="nucleotide sequence ID" value="XM_003875478.1"/>
</dbReference>
<dbReference type="PhylomeDB" id="E9AVQ5"/>
<feature type="compositionally biased region" description="Basic and acidic residues" evidence="1">
    <location>
        <begin position="41"/>
        <end position="52"/>
    </location>
</feature>
<protein>
    <submittedName>
        <fullName evidence="3">Uncharacterized protein</fullName>
    </submittedName>
</protein>
<evidence type="ECO:0000313" key="3">
    <source>
        <dbReference type="EMBL" id="CBZ27038.1"/>
    </source>
</evidence>
<dbReference type="AlphaFoldDB" id="E9AVQ5"/>
<feature type="signal peptide" evidence="2">
    <location>
        <begin position="1"/>
        <end position="19"/>
    </location>
</feature>
<dbReference type="InterPro" id="IPR036894">
    <property type="entry name" value="YbaB-like_sf"/>
</dbReference>
<feature type="region of interest" description="Disordered" evidence="1">
    <location>
        <begin position="28"/>
        <end position="61"/>
    </location>
</feature>
<keyword evidence="2" id="KW-0732">Signal</keyword>
<name>E9AVQ5_LEIMU</name>
<accession>E9AVQ5</accession>
<keyword evidence="4" id="KW-1185">Reference proteome</keyword>
<evidence type="ECO:0000256" key="2">
    <source>
        <dbReference type="SAM" id="SignalP"/>
    </source>
</evidence>
<dbReference type="OrthoDB" id="268706at2759"/>
<gene>
    <name evidence="3" type="ORF">LMXM_22_0710</name>
</gene>
<reference evidence="3 4" key="1">
    <citation type="journal article" date="2011" name="Genome Res.">
        <title>Chromosome and gene copy number variation allow major structural change between species and strains of Leishmania.</title>
        <authorList>
            <person name="Rogers M.B."/>
            <person name="Hilley J.D."/>
            <person name="Dickens N.J."/>
            <person name="Wilkes J."/>
            <person name="Bates P.A."/>
            <person name="Depledge D.P."/>
            <person name="Harris D."/>
            <person name="Her Y."/>
            <person name="Herzyk P."/>
            <person name="Imamura H."/>
            <person name="Otto T.D."/>
            <person name="Sanders M."/>
            <person name="Seeger K."/>
            <person name="Dujardin J.C."/>
            <person name="Berriman M."/>
            <person name="Smith D.F."/>
            <person name="Hertz-Fowler C."/>
            <person name="Mottram J.C."/>
        </authorList>
    </citation>
    <scope>NUCLEOTIDE SEQUENCE [LARGE SCALE GENOMIC DNA]</scope>
    <source>
        <strain evidence="3 4">MHOM/GT/2001/U1103</strain>
    </source>
</reference>
<organism evidence="3 4">
    <name type="scientific">Leishmania mexicana (strain MHOM/GT/2001/U1103)</name>
    <dbReference type="NCBI Taxonomy" id="929439"/>
    <lineage>
        <taxon>Eukaryota</taxon>
        <taxon>Discoba</taxon>
        <taxon>Euglenozoa</taxon>
        <taxon>Kinetoplastea</taxon>
        <taxon>Metakinetoplastina</taxon>
        <taxon>Trypanosomatida</taxon>
        <taxon>Trypanosomatidae</taxon>
        <taxon>Leishmaniinae</taxon>
        <taxon>Leishmania</taxon>
    </lineage>
</organism>
<feature type="chain" id="PRO_5003233186" evidence="2">
    <location>
        <begin position="20"/>
        <end position="370"/>
    </location>
</feature>
<dbReference type="OMA" id="LMPERQF"/>
<dbReference type="EMBL" id="FR799575">
    <property type="protein sequence ID" value="CBZ27038.1"/>
    <property type="molecule type" value="Genomic_DNA"/>
</dbReference>
<evidence type="ECO:0000256" key="1">
    <source>
        <dbReference type="SAM" id="MobiDB-lite"/>
    </source>
</evidence>
<dbReference type="VEuPathDB" id="TriTrypDB:LmxM.22.0710"/>
<dbReference type="Proteomes" id="UP000007259">
    <property type="component" value="Chromosome 22"/>
</dbReference>
<sequence length="370" mass="42764">MFAPIVLPSLLSLCSPLLSIRRCSPSRRVPRLAGKTPHTNGRKEGTPSETARRHWRSTGQRNTSRLRAMEVYRRIAERVRGALWAHHRRLMPERQFHRILAYVYNNKYEYQIRFDRMSVVGRAWAGRVEVMTTPGGFLKRVRVHPAVEDLSPAQQHKLVLAAYADACQQGRALMEQAELKVYKQFLKDLKPVILGIRDNPEFYTVPEDSMETIGGVLRRDQASLDGGAAANAAGAVHRTIPMARAHQPVDEVRRRHAWEDQWLASKQGQRWAHSLRGKEYFTRHGPQYRPRGAPGAKTRTLPFELLAPYTPMDEGRLLRRNWVAYMDSKHVAESLWTRAKVADREKQLRQLQERGQAWHRPINEDAVQRW</sequence>
<dbReference type="KEGG" id="lmi:LMXM_22_0710"/>